<evidence type="ECO:0000256" key="6">
    <source>
        <dbReference type="ARBA" id="ARBA00022837"/>
    </source>
</evidence>
<dbReference type="STRING" id="1232681.ADIS_0234"/>
<dbReference type="EMBL" id="AQHR01000010">
    <property type="protein sequence ID" value="EON79229.1"/>
    <property type="molecule type" value="Genomic_DNA"/>
</dbReference>
<dbReference type="SUPFAM" id="SSF53649">
    <property type="entry name" value="Alkaline phosphatase-like"/>
    <property type="match status" value="1"/>
</dbReference>
<gene>
    <name evidence="8" type="ORF">ADIS_0234</name>
</gene>
<evidence type="ECO:0000313" key="8">
    <source>
        <dbReference type="EMBL" id="EON79229.1"/>
    </source>
</evidence>
<proteinExistence type="inferred from homology"/>
<evidence type="ECO:0000313" key="9">
    <source>
        <dbReference type="Proteomes" id="UP000013909"/>
    </source>
</evidence>
<evidence type="ECO:0000256" key="1">
    <source>
        <dbReference type="ARBA" id="ARBA00001913"/>
    </source>
</evidence>
<keyword evidence="5 8" id="KW-0378">Hydrolase</keyword>
<dbReference type="GO" id="GO:0004423">
    <property type="term" value="F:iduronate-2-sulfatase activity"/>
    <property type="evidence" value="ECO:0007669"/>
    <property type="project" value="InterPro"/>
</dbReference>
<dbReference type="InterPro" id="IPR017850">
    <property type="entry name" value="Alkaline_phosphatase_core_sf"/>
</dbReference>
<dbReference type="GO" id="GO:0005737">
    <property type="term" value="C:cytoplasm"/>
    <property type="evidence" value="ECO:0007669"/>
    <property type="project" value="TreeGrafter"/>
</dbReference>
<evidence type="ECO:0000256" key="5">
    <source>
        <dbReference type="ARBA" id="ARBA00022801"/>
    </source>
</evidence>
<evidence type="ECO:0000256" key="3">
    <source>
        <dbReference type="ARBA" id="ARBA00022723"/>
    </source>
</evidence>
<dbReference type="GO" id="GO:0046872">
    <property type="term" value="F:metal ion binding"/>
    <property type="evidence" value="ECO:0007669"/>
    <property type="project" value="UniProtKB-KW"/>
</dbReference>
<dbReference type="Proteomes" id="UP000013909">
    <property type="component" value="Unassembled WGS sequence"/>
</dbReference>
<protein>
    <submittedName>
        <fullName evidence="8">Arylsulfatase</fullName>
        <ecNumber evidence="8">3.1.6.1</ecNumber>
    </submittedName>
</protein>
<evidence type="ECO:0000259" key="7">
    <source>
        <dbReference type="Pfam" id="PF00884"/>
    </source>
</evidence>
<dbReference type="CDD" id="cd16030">
    <property type="entry name" value="iduronate-2-sulfatase"/>
    <property type="match status" value="1"/>
</dbReference>
<name>R7ZYU8_9BACT</name>
<evidence type="ECO:0000256" key="4">
    <source>
        <dbReference type="ARBA" id="ARBA00022729"/>
    </source>
</evidence>
<organism evidence="8 9">
    <name type="scientific">Lunatimonas lonarensis</name>
    <dbReference type="NCBI Taxonomy" id="1232681"/>
    <lineage>
        <taxon>Bacteria</taxon>
        <taxon>Pseudomonadati</taxon>
        <taxon>Bacteroidota</taxon>
        <taxon>Cytophagia</taxon>
        <taxon>Cytophagales</taxon>
        <taxon>Cyclobacteriaceae</taxon>
    </lineage>
</organism>
<dbReference type="PATRIC" id="fig|1288963.3.peg.232"/>
<comment type="caution">
    <text evidence="8">The sequence shown here is derived from an EMBL/GenBank/DDBJ whole genome shotgun (WGS) entry which is preliminary data.</text>
</comment>
<dbReference type="RefSeq" id="WP_010852386.1">
    <property type="nucleotide sequence ID" value="NZ_AQHR01000010.1"/>
</dbReference>
<dbReference type="InterPro" id="IPR035874">
    <property type="entry name" value="IDS"/>
</dbReference>
<evidence type="ECO:0000256" key="2">
    <source>
        <dbReference type="ARBA" id="ARBA00008779"/>
    </source>
</evidence>
<comment type="similarity">
    <text evidence="2">Belongs to the sulfatase family.</text>
</comment>
<feature type="domain" description="Sulfatase N-terminal" evidence="7">
    <location>
        <begin position="26"/>
        <end position="374"/>
    </location>
</feature>
<keyword evidence="6" id="KW-0106">Calcium</keyword>
<dbReference type="OrthoDB" id="9763552at2"/>
<keyword evidence="3" id="KW-0479">Metal-binding</keyword>
<sequence>MKSIYSIPLIFLFITQWSFGQGDTKPNVLFIISDDLTNTAVSAYENAAGHTPNIDQLAAEGTLFTRAYCQFPVCGPSRASMLSGYYPHGTGTFGYVSGREQIGPDRQMWPQLFKDNGYYTARVSKIYHMGVPGDIEKGTDGTDDPASWTERFNSQGPEWLAEGESELVQNNPFSLKPKQGGNVMTIVKAEGDDLVHSDGKTAEKASELIRKHKDQPFFLAVGFVRPHVPFVAPKSYFDPFPYQEVVLPPKVINDWDDIPERGINYVTTKHAKMSEEQEKKAVAAYYASVAYMDAQVGKVLKTLKDEGLEDNTIVIFTSDHGFHLGEHGFWMKVSLREESVRVPLIIKVPGQQPQVCHSLVELLDLYPTVAELAGLPTQGHLQGKSLVKTLENPDQEVREMAFSVSVRGQGHSFLLRSQKWAYIQYDEDAGGGMELFDMQHDVKQYNNLAYLPRYQPVVAEFQEALRTKLQEVRDNDLK</sequence>
<dbReference type="EC" id="3.1.6.1" evidence="8"/>
<reference evidence="8 9" key="1">
    <citation type="submission" date="2013-02" db="EMBL/GenBank/DDBJ databases">
        <title>A novel strain isolated from Lonar lake, Maharashtra, India.</title>
        <authorList>
            <person name="Singh A."/>
        </authorList>
    </citation>
    <scope>NUCLEOTIDE SEQUENCE [LARGE SCALE GENOMIC DNA]</scope>
    <source>
        <strain evidence="8 9">AK24</strain>
    </source>
</reference>
<dbReference type="PANTHER" id="PTHR45953">
    <property type="entry name" value="IDURONATE 2-SULFATASE"/>
    <property type="match status" value="1"/>
</dbReference>
<dbReference type="Pfam" id="PF00884">
    <property type="entry name" value="Sulfatase"/>
    <property type="match status" value="1"/>
</dbReference>
<keyword evidence="9" id="KW-1185">Reference proteome</keyword>
<comment type="cofactor">
    <cofactor evidence="1">
        <name>Ca(2+)</name>
        <dbReference type="ChEBI" id="CHEBI:29108"/>
    </cofactor>
</comment>
<dbReference type="InterPro" id="IPR000917">
    <property type="entry name" value="Sulfatase_N"/>
</dbReference>
<dbReference type="GO" id="GO:0004065">
    <property type="term" value="F:arylsulfatase activity"/>
    <property type="evidence" value="ECO:0007669"/>
    <property type="project" value="UniProtKB-EC"/>
</dbReference>
<keyword evidence="4" id="KW-0732">Signal</keyword>
<dbReference type="PANTHER" id="PTHR45953:SF1">
    <property type="entry name" value="IDURONATE 2-SULFATASE"/>
    <property type="match status" value="1"/>
</dbReference>
<dbReference type="Gene3D" id="3.40.720.10">
    <property type="entry name" value="Alkaline Phosphatase, subunit A"/>
    <property type="match status" value="1"/>
</dbReference>
<accession>R7ZYU8</accession>
<dbReference type="AlphaFoldDB" id="R7ZYU8"/>